<dbReference type="Proteomes" id="UP000218387">
    <property type="component" value="Chromosome"/>
</dbReference>
<dbReference type="SFLD" id="SFLDS00029">
    <property type="entry name" value="Radical_SAM"/>
    <property type="match status" value="1"/>
</dbReference>
<keyword evidence="10" id="KW-1185">Reference proteome</keyword>
<evidence type="ECO:0000313" key="9">
    <source>
        <dbReference type="EMBL" id="QCT69947.1"/>
    </source>
</evidence>
<dbReference type="InterPro" id="IPR023404">
    <property type="entry name" value="rSAM_horseshoe"/>
</dbReference>
<dbReference type="InterPro" id="IPR024560">
    <property type="entry name" value="UPF0313_C"/>
</dbReference>
<evidence type="ECO:0000259" key="8">
    <source>
        <dbReference type="PROSITE" id="PS51918"/>
    </source>
</evidence>
<gene>
    <name evidence="9" type="ORF">CPZ25_001025</name>
</gene>
<evidence type="ECO:0000256" key="2">
    <source>
        <dbReference type="ARBA" id="ARBA00022691"/>
    </source>
</evidence>
<dbReference type="InterPro" id="IPR022946">
    <property type="entry name" value="UPF0313"/>
</dbReference>
<dbReference type="SUPFAM" id="SSF102114">
    <property type="entry name" value="Radical SAM enzymes"/>
    <property type="match status" value="1"/>
</dbReference>
<sequence>MTMKNQCLPTNRQEMCDRGWQEVDFVLVTGDGYVDHPSFGAAVISRVLESHGYRVGIIAQPDWHSAGAFEVFGRPRLGFMVTAGNLDSMVSHYTVNKKRRKKDVYTPGGAACRRPDRATIVYCGKIRETYKDVPLIIGGIEASLRRFAHYDYWQNKVRRSILFDSRADLLVYGMGEKAIVEIADSLNAGIPVSELNYIKGTACIIKEMLSDCVELPGCEAVTEDKKAYAEAAKVIHGSNDPFNPRPFIQATGNRYLCQNPPQMPLTEAEMDEIYGLPYTFRQCESSLGDGVIPGIEEIKFSITANRGCFGNCHFCALAIHQGRYIQKRSKASIVAEAKRMIKDPDFKGYIHDIGGPTANFRNPACEKQKTKGVCRHRECLFPKPCENLDTDESEYLEVLRAVRQLPGVKKVFVRSGIRYDFLLKDKNKSFFKELVKYHVSGQLRVAPEHVAGSVLRSMGKPDFSVYERFHREFVQYDKQFKTNQFVVPYFITGHPGCTLSDAITLSEYIRDHGAVPEQVQDFYPTPGSIATAMYYTGYNPFTMESMHIPKDREKLMQRALIQYNRPENYKLVHEALIKAGRRDLIGSHKGALIPEKPRGAKMAKGKAPEKKPGTRGKNKRKNGGKNGNGKKTDRIN</sequence>
<protein>
    <submittedName>
        <fullName evidence="9">YgiQ family radical SAM protein</fullName>
    </submittedName>
</protein>
<evidence type="ECO:0000256" key="4">
    <source>
        <dbReference type="ARBA" id="ARBA00023004"/>
    </source>
</evidence>
<dbReference type="SFLD" id="SFLDG01069">
    <property type="entry name" value="UPF0313"/>
    <property type="match status" value="1"/>
</dbReference>
<dbReference type="InterPro" id="IPR058240">
    <property type="entry name" value="rSAM_sf"/>
</dbReference>
<dbReference type="GO" id="GO:0005506">
    <property type="term" value="F:iron ion binding"/>
    <property type="evidence" value="ECO:0007669"/>
    <property type="project" value="UniProtKB-UniRule"/>
</dbReference>
<keyword evidence="4 6" id="KW-0408">Iron</keyword>
<dbReference type="AlphaFoldDB" id="A0A4P9C3R0"/>
<keyword evidence="2 6" id="KW-0949">S-adenosyl-L-methionine</keyword>
<keyword evidence="5 6" id="KW-0411">Iron-sulfur</keyword>
<dbReference type="Gene3D" id="3.80.30.20">
    <property type="entry name" value="tm_1862 like domain"/>
    <property type="match status" value="1"/>
</dbReference>
<feature type="domain" description="Radical SAM core" evidence="8">
    <location>
        <begin position="293"/>
        <end position="565"/>
    </location>
</feature>
<dbReference type="SMART" id="SM00729">
    <property type="entry name" value="Elp3"/>
    <property type="match status" value="1"/>
</dbReference>
<dbReference type="PANTHER" id="PTHR32331:SF0">
    <property type="entry name" value="UPF0313 PROTEIN YGIQ"/>
    <property type="match status" value="1"/>
</dbReference>
<dbReference type="Pfam" id="PF08497">
    <property type="entry name" value="Radical_SAM_N"/>
    <property type="match status" value="1"/>
</dbReference>
<feature type="binding site" evidence="6">
    <location>
        <position position="308"/>
    </location>
    <ligand>
        <name>[4Fe-4S] cluster</name>
        <dbReference type="ChEBI" id="CHEBI:49883"/>
        <note>4Fe-4S-S-AdoMet</note>
    </ligand>
</feature>
<feature type="region of interest" description="Disordered" evidence="7">
    <location>
        <begin position="588"/>
        <end position="636"/>
    </location>
</feature>
<keyword evidence="3 6" id="KW-0479">Metal-binding</keyword>
<evidence type="ECO:0000256" key="5">
    <source>
        <dbReference type="ARBA" id="ARBA00023014"/>
    </source>
</evidence>
<dbReference type="KEGG" id="emt:CPZ25_001025"/>
<feature type="binding site" evidence="6">
    <location>
        <position position="315"/>
    </location>
    <ligand>
        <name>[4Fe-4S] cluster</name>
        <dbReference type="ChEBI" id="CHEBI:49883"/>
        <note>4Fe-4S-S-AdoMet</note>
    </ligand>
</feature>
<proteinExistence type="inferred from homology"/>
<dbReference type="EMBL" id="CP029487">
    <property type="protein sequence ID" value="QCT69947.1"/>
    <property type="molecule type" value="Genomic_DNA"/>
</dbReference>
<evidence type="ECO:0000313" key="10">
    <source>
        <dbReference type="Proteomes" id="UP000218387"/>
    </source>
</evidence>
<dbReference type="GO" id="GO:0051539">
    <property type="term" value="F:4 iron, 4 sulfur cluster binding"/>
    <property type="evidence" value="ECO:0007669"/>
    <property type="project" value="UniProtKB-KW"/>
</dbReference>
<name>A0A4P9C3R0_EUBML</name>
<reference evidence="9 10" key="1">
    <citation type="submission" date="2018-05" db="EMBL/GenBank/DDBJ databases">
        <title>Genome comparison of Eubacterium sp.</title>
        <authorList>
            <person name="Feng Y."/>
            <person name="Sanchez-Andrea I."/>
            <person name="Stams A.J.M."/>
            <person name="De Vos W.M."/>
        </authorList>
    </citation>
    <scope>NUCLEOTIDE SEQUENCE [LARGE SCALE GENOMIC DNA]</scope>
    <source>
        <strain evidence="9 10">YI</strain>
    </source>
</reference>
<dbReference type="SFLD" id="SFLDG01082">
    <property type="entry name" value="B12-binding_domain_containing"/>
    <property type="match status" value="1"/>
</dbReference>
<dbReference type="GO" id="GO:0003824">
    <property type="term" value="F:catalytic activity"/>
    <property type="evidence" value="ECO:0007669"/>
    <property type="project" value="InterPro"/>
</dbReference>
<comment type="cofactor">
    <cofactor evidence="6">
        <name>[4Fe-4S] cluster</name>
        <dbReference type="ChEBI" id="CHEBI:49883"/>
    </cofactor>
    <text evidence="6">Binds 1 [4Fe-4S] cluster. The cluster is coordinated with 3 cysteines and an exchangeable S-adenosyl-L-methionine.</text>
</comment>
<evidence type="ECO:0000256" key="6">
    <source>
        <dbReference type="HAMAP-Rule" id="MF_01251"/>
    </source>
</evidence>
<dbReference type="InterPro" id="IPR006638">
    <property type="entry name" value="Elp3/MiaA/NifB-like_rSAM"/>
</dbReference>
<keyword evidence="1 6" id="KW-0004">4Fe-4S</keyword>
<dbReference type="InterPro" id="IPR007197">
    <property type="entry name" value="rSAM"/>
</dbReference>
<organism evidence="9 10">
    <name type="scientific">Eubacterium maltosivorans</name>
    <dbReference type="NCBI Taxonomy" id="2041044"/>
    <lineage>
        <taxon>Bacteria</taxon>
        <taxon>Bacillati</taxon>
        <taxon>Bacillota</taxon>
        <taxon>Clostridia</taxon>
        <taxon>Eubacteriales</taxon>
        <taxon>Eubacteriaceae</taxon>
        <taxon>Eubacterium</taxon>
    </lineage>
</organism>
<evidence type="ECO:0000256" key="7">
    <source>
        <dbReference type="SAM" id="MobiDB-lite"/>
    </source>
</evidence>
<dbReference type="NCBIfam" id="TIGR03904">
    <property type="entry name" value="SAM_YgiQ"/>
    <property type="match status" value="1"/>
</dbReference>
<dbReference type="PROSITE" id="PS51918">
    <property type="entry name" value="RADICAL_SAM"/>
    <property type="match status" value="1"/>
</dbReference>
<dbReference type="Pfam" id="PF11842">
    <property type="entry name" value="DUF3362"/>
    <property type="match status" value="1"/>
</dbReference>
<dbReference type="HAMAP" id="MF_01251">
    <property type="entry name" value="UPF0313"/>
    <property type="match status" value="1"/>
</dbReference>
<dbReference type="InterPro" id="IPR013704">
    <property type="entry name" value="UPF0313_N"/>
</dbReference>
<evidence type="ECO:0000256" key="3">
    <source>
        <dbReference type="ARBA" id="ARBA00022723"/>
    </source>
</evidence>
<accession>A0A4P9C3R0</accession>
<evidence type="ECO:0000256" key="1">
    <source>
        <dbReference type="ARBA" id="ARBA00022485"/>
    </source>
</evidence>
<feature type="compositionally biased region" description="Basic residues" evidence="7">
    <location>
        <begin position="613"/>
        <end position="623"/>
    </location>
</feature>
<comment type="similarity">
    <text evidence="6">Belongs to the UPF0313 family.</text>
</comment>
<feature type="binding site" evidence="6">
    <location>
        <position position="312"/>
    </location>
    <ligand>
        <name>[4Fe-4S] cluster</name>
        <dbReference type="ChEBI" id="CHEBI:49883"/>
        <note>4Fe-4S-S-AdoMet</note>
    </ligand>
</feature>
<dbReference type="PANTHER" id="PTHR32331">
    <property type="entry name" value="UPF0313 PROTEIN YGIQ"/>
    <property type="match status" value="1"/>
</dbReference>